<evidence type="ECO:0000256" key="1">
    <source>
        <dbReference type="SAM" id="MobiDB-lite"/>
    </source>
</evidence>
<reference evidence="2" key="1">
    <citation type="submission" date="2018-07" db="EMBL/GenBank/DDBJ databases">
        <authorList>
            <person name="Quirk P.G."/>
            <person name="Krulwich T.A."/>
        </authorList>
    </citation>
    <scope>NUCLEOTIDE SEQUENCE</scope>
</reference>
<sequence>MITGQKSPRGASQGFGTAVATRGVLLTLVRKQEFQDDCTAPDRFLRKGGDRKIHHLPEYPRSAGRTRSENPDCRLRPQG</sequence>
<feature type="region of interest" description="Disordered" evidence="1">
    <location>
        <begin position="40"/>
        <end position="79"/>
    </location>
</feature>
<protein>
    <submittedName>
        <fullName evidence="2">Uncharacterized protein</fullName>
    </submittedName>
</protein>
<feature type="compositionally biased region" description="Basic and acidic residues" evidence="1">
    <location>
        <begin position="43"/>
        <end position="58"/>
    </location>
</feature>
<dbReference type="AlphaFoldDB" id="A0A380TMB7"/>
<dbReference type="EMBL" id="UIDG01000650">
    <property type="protein sequence ID" value="SUS08903.1"/>
    <property type="molecule type" value="Genomic_DNA"/>
</dbReference>
<organism evidence="2">
    <name type="scientific">metagenome</name>
    <dbReference type="NCBI Taxonomy" id="256318"/>
    <lineage>
        <taxon>unclassified sequences</taxon>
        <taxon>metagenomes</taxon>
    </lineage>
</organism>
<gene>
    <name evidence="2" type="ORF">DF3PB_940006</name>
</gene>
<feature type="compositionally biased region" description="Basic and acidic residues" evidence="1">
    <location>
        <begin position="66"/>
        <end position="79"/>
    </location>
</feature>
<name>A0A380TMB7_9ZZZZ</name>
<accession>A0A380TMB7</accession>
<evidence type="ECO:0000313" key="2">
    <source>
        <dbReference type="EMBL" id="SUS08903.1"/>
    </source>
</evidence>
<proteinExistence type="predicted"/>